<proteinExistence type="predicted"/>
<feature type="compositionally biased region" description="Polar residues" evidence="9">
    <location>
        <begin position="198"/>
        <end position="207"/>
    </location>
</feature>
<dbReference type="InterPro" id="IPR005074">
    <property type="entry name" value="Peptidase_C39"/>
</dbReference>
<keyword evidence="4 10" id="KW-0812">Transmembrane</keyword>
<dbReference type="GO" id="GO:0005524">
    <property type="term" value="F:ATP binding"/>
    <property type="evidence" value="ECO:0007669"/>
    <property type="project" value="UniProtKB-KW"/>
</dbReference>
<evidence type="ECO:0000313" key="14">
    <source>
        <dbReference type="EMBL" id="MBB5141950.1"/>
    </source>
</evidence>
<evidence type="ECO:0000259" key="11">
    <source>
        <dbReference type="PROSITE" id="PS50893"/>
    </source>
</evidence>
<keyword evidence="2" id="KW-0813">Transport</keyword>
<keyword evidence="6 14" id="KW-0067">ATP-binding</keyword>
<dbReference type="PROSITE" id="PS50990">
    <property type="entry name" value="PEPTIDASE_C39"/>
    <property type="match status" value="1"/>
</dbReference>
<evidence type="ECO:0000256" key="2">
    <source>
        <dbReference type="ARBA" id="ARBA00022448"/>
    </source>
</evidence>
<dbReference type="FunFam" id="3.40.50.300:FF:000299">
    <property type="entry name" value="ABC transporter ATP-binding protein/permease"/>
    <property type="match status" value="1"/>
</dbReference>
<dbReference type="Pfam" id="PF00664">
    <property type="entry name" value="ABC_membrane"/>
    <property type="match status" value="1"/>
</dbReference>
<evidence type="ECO:0000259" key="13">
    <source>
        <dbReference type="PROSITE" id="PS50990"/>
    </source>
</evidence>
<dbReference type="InterPro" id="IPR036640">
    <property type="entry name" value="ABC1_TM_sf"/>
</dbReference>
<accession>A0A7W8FEP1</accession>
<dbReference type="GO" id="GO:0140359">
    <property type="term" value="F:ABC-type transporter activity"/>
    <property type="evidence" value="ECO:0007669"/>
    <property type="project" value="InterPro"/>
</dbReference>
<dbReference type="CDD" id="cd03245">
    <property type="entry name" value="ABCC_bacteriocin_exporters"/>
    <property type="match status" value="1"/>
</dbReference>
<dbReference type="InterPro" id="IPR003593">
    <property type="entry name" value="AAA+_ATPase"/>
</dbReference>
<feature type="compositionally biased region" description="Low complexity" evidence="9">
    <location>
        <begin position="179"/>
        <end position="191"/>
    </location>
</feature>
<dbReference type="InterPro" id="IPR003439">
    <property type="entry name" value="ABC_transporter-like_ATP-bd"/>
</dbReference>
<feature type="transmembrane region" description="Helical" evidence="10">
    <location>
        <begin position="568"/>
        <end position="586"/>
    </location>
</feature>
<keyword evidence="7 10" id="KW-1133">Transmembrane helix</keyword>
<evidence type="ECO:0000313" key="15">
    <source>
        <dbReference type="Proteomes" id="UP000539075"/>
    </source>
</evidence>
<dbReference type="InterPro" id="IPR027417">
    <property type="entry name" value="P-loop_NTPase"/>
</dbReference>
<dbReference type="GO" id="GO:0016887">
    <property type="term" value="F:ATP hydrolysis activity"/>
    <property type="evidence" value="ECO:0007669"/>
    <property type="project" value="InterPro"/>
</dbReference>
<dbReference type="RefSeq" id="WP_246387909.1">
    <property type="nucleotide sequence ID" value="NZ_JACHGO010000001.1"/>
</dbReference>
<evidence type="ECO:0000256" key="7">
    <source>
        <dbReference type="ARBA" id="ARBA00022989"/>
    </source>
</evidence>
<dbReference type="InterPro" id="IPR039421">
    <property type="entry name" value="Type_1_exporter"/>
</dbReference>
<feature type="compositionally biased region" description="Polar residues" evidence="9">
    <location>
        <begin position="62"/>
        <end position="86"/>
    </location>
</feature>
<feature type="region of interest" description="Disordered" evidence="9">
    <location>
        <begin position="1"/>
        <end position="242"/>
    </location>
</feature>
<dbReference type="InterPro" id="IPR011527">
    <property type="entry name" value="ABC1_TM_dom"/>
</dbReference>
<dbReference type="InterPro" id="IPR017750">
    <property type="entry name" value="ATPase_T1SS"/>
</dbReference>
<dbReference type="Pfam" id="PF00005">
    <property type="entry name" value="ABC_tran"/>
    <property type="match status" value="1"/>
</dbReference>
<feature type="compositionally biased region" description="Polar residues" evidence="9">
    <location>
        <begin position="43"/>
        <end position="52"/>
    </location>
</feature>
<dbReference type="Gene3D" id="3.40.50.300">
    <property type="entry name" value="P-loop containing nucleotide triphosphate hydrolases"/>
    <property type="match status" value="1"/>
</dbReference>
<dbReference type="GO" id="GO:0006508">
    <property type="term" value="P:proteolysis"/>
    <property type="evidence" value="ECO:0007669"/>
    <property type="project" value="InterPro"/>
</dbReference>
<dbReference type="SMART" id="SM00382">
    <property type="entry name" value="AAA"/>
    <property type="match status" value="1"/>
</dbReference>
<feature type="domain" description="Peptidase C39" evidence="13">
    <location>
        <begin position="277"/>
        <end position="397"/>
    </location>
</feature>
<dbReference type="PANTHER" id="PTHR24221">
    <property type="entry name" value="ATP-BINDING CASSETTE SUB-FAMILY B"/>
    <property type="match status" value="1"/>
</dbReference>
<feature type="domain" description="ABC transporter" evidence="11">
    <location>
        <begin position="745"/>
        <end position="980"/>
    </location>
</feature>
<evidence type="ECO:0000256" key="5">
    <source>
        <dbReference type="ARBA" id="ARBA00022741"/>
    </source>
</evidence>
<keyword evidence="3" id="KW-1003">Cell membrane</keyword>
<feature type="domain" description="ABC transmembrane type-1" evidence="12">
    <location>
        <begin position="433"/>
        <end position="711"/>
    </location>
</feature>
<dbReference type="EMBL" id="JACHGO010000001">
    <property type="protein sequence ID" value="MBB5141950.1"/>
    <property type="molecule type" value="Genomic_DNA"/>
</dbReference>
<feature type="transmembrane region" description="Helical" evidence="10">
    <location>
        <begin position="433"/>
        <end position="455"/>
    </location>
</feature>
<dbReference type="GO" id="GO:0005886">
    <property type="term" value="C:plasma membrane"/>
    <property type="evidence" value="ECO:0007669"/>
    <property type="project" value="UniProtKB-SubCell"/>
</dbReference>
<dbReference type="Gene3D" id="1.20.1560.10">
    <property type="entry name" value="ABC transporter type 1, transmembrane domain"/>
    <property type="match status" value="1"/>
</dbReference>
<evidence type="ECO:0000256" key="4">
    <source>
        <dbReference type="ARBA" id="ARBA00022692"/>
    </source>
</evidence>
<evidence type="ECO:0000256" key="10">
    <source>
        <dbReference type="SAM" id="Phobius"/>
    </source>
</evidence>
<dbReference type="GO" id="GO:0034040">
    <property type="term" value="F:ATPase-coupled lipid transmembrane transporter activity"/>
    <property type="evidence" value="ECO:0007669"/>
    <property type="project" value="TreeGrafter"/>
</dbReference>
<dbReference type="PROSITE" id="PS00211">
    <property type="entry name" value="ABC_TRANSPORTER_1"/>
    <property type="match status" value="1"/>
</dbReference>
<gene>
    <name evidence="14" type="ORF">HNQ38_000013</name>
</gene>
<organism evidence="14 15">
    <name type="scientific">Desulfovibrio intestinalis</name>
    <dbReference type="NCBI Taxonomy" id="58621"/>
    <lineage>
        <taxon>Bacteria</taxon>
        <taxon>Pseudomonadati</taxon>
        <taxon>Thermodesulfobacteriota</taxon>
        <taxon>Desulfovibrionia</taxon>
        <taxon>Desulfovibrionales</taxon>
        <taxon>Desulfovibrionaceae</taxon>
        <taxon>Desulfovibrio</taxon>
    </lineage>
</organism>
<dbReference type="Proteomes" id="UP000539075">
    <property type="component" value="Unassembled WGS sequence"/>
</dbReference>
<dbReference type="CDD" id="cd18587">
    <property type="entry name" value="ABC_6TM_LapB_like"/>
    <property type="match status" value="1"/>
</dbReference>
<dbReference type="PANTHER" id="PTHR24221:SF248">
    <property type="entry name" value="ABC TRANSPORTER TRANSMEMBRANE REGION"/>
    <property type="match status" value="1"/>
</dbReference>
<dbReference type="PROSITE" id="PS50929">
    <property type="entry name" value="ABC_TM1F"/>
    <property type="match status" value="1"/>
</dbReference>
<dbReference type="Gene3D" id="3.90.70.10">
    <property type="entry name" value="Cysteine proteinases"/>
    <property type="match status" value="1"/>
</dbReference>
<keyword evidence="8 10" id="KW-0472">Membrane</keyword>
<dbReference type="GO" id="GO:0008233">
    <property type="term" value="F:peptidase activity"/>
    <property type="evidence" value="ECO:0007669"/>
    <property type="project" value="InterPro"/>
</dbReference>
<dbReference type="SUPFAM" id="SSF52540">
    <property type="entry name" value="P-loop containing nucleoside triphosphate hydrolases"/>
    <property type="match status" value="1"/>
</dbReference>
<comment type="caution">
    <text evidence="14">The sequence shown here is derived from an EMBL/GenBank/DDBJ whole genome shotgun (WGS) entry which is preliminary data.</text>
</comment>
<dbReference type="InterPro" id="IPR017871">
    <property type="entry name" value="ABC_transporter-like_CS"/>
</dbReference>
<dbReference type="NCBIfam" id="TIGR03375">
    <property type="entry name" value="type_I_sec_LssB"/>
    <property type="match status" value="1"/>
</dbReference>
<dbReference type="SUPFAM" id="SSF90123">
    <property type="entry name" value="ABC transporter transmembrane region"/>
    <property type="match status" value="1"/>
</dbReference>
<evidence type="ECO:0000256" key="6">
    <source>
        <dbReference type="ARBA" id="ARBA00022840"/>
    </source>
</evidence>
<comment type="subcellular location">
    <subcellularLocation>
        <location evidence="1">Cell membrane</location>
        <topology evidence="1">Multi-pass membrane protein</topology>
    </subcellularLocation>
</comment>
<feature type="compositionally biased region" description="Low complexity" evidence="9">
    <location>
        <begin position="154"/>
        <end position="172"/>
    </location>
</feature>
<evidence type="ECO:0000256" key="3">
    <source>
        <dbReference type="ARBA" id="ARBA00022475"/>
    </source>
</evidence>
<keyword evidence="15" id="KW-1185">Reference proteome</keyword>
<evidence type="ECO:0000256" key="1">
    <source>
        <dbReference type="ARBA" id="ARBA00004651"/>
    </source>
</evidence>
<reference evidence="14 15" key="1">
    <citation type="submission" date="2020-08" db="EMBL/GenBank/DDBJ databases">
        <title>Genomic Encyclopedia of Type Strains, Phase IV (KMG-IV): sequencing the most valuable type-strain genomes for metagenomic binning, comparative biology and taxonomic classification.</title>
        <authorList>
            <person name="Goeker M."/>
        </authorList>
    </citation>
    <scope>NUCLEOTIDE SEQUENCE [LARGE SCALE GENOMIC DNA]</scope>
    <source>
        <strain evidence="14 15">DSM 11275</strain>
    </source>
</reference>
<feature type="compositionally biased region" description="Basic and acidic residues" evidence="9">
    <location>
        <begin position="986"/>
        <end position="997"/>
    </location>
</feature>
<evidence type="ECO:0000256" key="8">
    <source>
        <dbReference type="ARBA" id="ARBA00023136"/>
    </source>
</evidence>
<evidence type="ECO:0000256" key="9">
    <source>
        <dbReference type="SAM" id="MobiDB-lite"/>
    </source>
</evidence>
<dbReference type="PROSITE" id="PS50893">
    <property type="entry name" value="ABC_TRANSPORTER_2"/>
    <property type="match status" value="1"/>
</dbReference>
<sequence length="997" mass="106635">MEQPKNTNFIENTSDETAANSGGVSAGGSGASENAPHKDQLGDSAQGQTPVSSVLDDAANPGESQNVSRATVLQPPVQQSDLQQKQPAGFAGGGTPLHGAMPLKPGGRIVLGNGGQNAANAGDVRDAGEAVVQHAAEAGQAPVPAPHTSPHTAQQVPSQTPQQMPSQTSSQGPLPPQAPQSASAPQQVHPQEMPFAPTASNGVNSPMSADGSVPAHGGSESPASAPENRPAGPAAGVSSQVGQAAMDAIAHAARHEAAINGGQAEKERNMGPLRPSDVDFMPGLLRSLAVLLRLRGKVVSPQFLMAGLTGSKVTPQACLRAARKAGLSGRIVFRPELEEIPALVLPCILLLTRDRSCVVTSIRDGKAEVIFPETSETAQTVLLDDLKPEYSGYTIFAAVEAAPDDRAERLSIAHGKRWFWDVLRYYAPIYRHVALASVVINLIAVGSPLFVMNVYDRVVPNNAIETLWVLAIGILIIYLFNFLLSSLRTHFVDVAGRNADIVLSSSLVEKVLSMRMDAKPESTGALVNNLREFEQLREFFSSSSLLACIDLPFLVIFLLLIGFIGGPIVFLPLAAMPLMLGLGFLLQHRSRRSAEASYKQNMQKNALLVEIVGGLETLKSCMAESRMQKLWESVVGLSAQSNSEARKYNNLAVTASMLITQLVTVAMIVWGVYRISEGLMTMGALIGCNILVGRTMAPLLQMASLLTRLQNSHVTLKALDMLMMLPSENQVEKTCMDFGMLRPSFTMESVSFAYPHQERLALDRVSLRIEPGERVGIIGPMGSGKSTLSKLLIGLYQPKEGAVKFGDVDIRQIPSTDLRGRVGVLPQDVVLFYGSIRDNIALGDPTINDHLILRAAALAGVTDFLRNNPAGFAAQVGEQGKALSGGQRQAVALARALVRDPEVLLLDEPTSNMDTDSELMLQKRLFSVMQGRTVVLVTHRLSMLRIVERLIVMENGQIKMDGPRDAVLQSLRDRSKQSVAAARSEQGAEAHRLAGNA</sequence>
<keyword evidence="5" id="KW-0547">Nucleotide-binding</keyword>
<protein>
    <submittedName>
        <fullName evidence="14">ATP-binding cassette subfamily C protein LapB</fullName>
    </submittedName>
</protein>
<dbReference type="AlphaFoldDB" id="A0A7W8FEP1"/>
<name>A0A7W8FEP1_9BACT</name>
<feature type="region of interest" description="Disordered" evidence="9">
    <location>
        <begin position="978"/>
        <end position="997"/>
    </location>
</feature>
<feature type="transmembrane region" description="Helical" evidence="10">
    <location>
        <begin position="651"/>
        <end position="673"/>
    </location>
</feature>
<feature type="transmembrane region" description="Helical" evidence="10">
    <location>
        <begin position="467"/>
        <end position="487"/>
    </location>
</feature>
<evidence type="ECO:0000259" key="12">
    <source>
        <dbReference type="PROSITE" id="PS50929"/>
    </source>
</evidence>
<feature type="compositionally biased region" description="Polar residues" evidence="9">
    <location>
        <begin position="1"/>
        <end position="17"/>
    </location>
</feature>